<keyword evidence="2" id="KW-1185">Reference proteome</keyword>
<proteinExistence type="predicted"/>
<evidence type="ECO:0000313" key="1">
    <source>
        <dbReference type="EMBL" id="MCC9070892.1"/>
    </source>
</evidence>
<accession>A0ABS8MRY0</accession>
<dbReference type="Proteomes" id="UP001430919">
    <property type="component" value="Unassembled WGS sequence"/>
</dbReference>
<evidence type="ECO:0000313" key="2">
    <source>
        <dbReference type="Proteomes" id="UP001430919"/>
    </source>
</evidence>
<gene>
    <name evidence="1" type="ORF">LNQ49_04680</name>
</gene>
<reference evidence="1" key="1">
    <citation type="submission" date="2021-11" db="EMBL/GenBank/DDBJ databases">
        <title>Description of novel Flavobacterium species.</title>
        <authorList>
            <person name="Saticioglu I.B."/>
            <person name="Ay H."/>
            <person name="Altun S."/>
            <person name="Duman M."/>
        </authorList>
    </citation>
    <scope>NUCLEOTIDE SEQUENCE</scope>
    <source>
        <strain evidence="1">F-65</strain>
    </source>
</reference>
<dbReference type="InterPro" id="IPR006530">
    <property type="entry name" value="YD"/>
</dbReference>
<dbReference type="InterPro" id="IPR031325">
    <property type="entry name" value="RHS_repeat"/>
</dbReference>
<name>A0ABS8MRY0_9FLAO</name>
<dbReference type="EMBL" id="JAJJMO010000001">
    <property type="protein sequence ID" value="MCC9070892.1"/>
    <property type="molecule type" value="Genomic_DNA"/>
</dbReference>
<comment type="caution">
    <text evidence="1">The sequence shown here is derived from an EMBL/GenBank/DDBJ whole genome shotgun (WGS) entry which is preliminary data.</text>
</comment>
<organism evidence="1 2">
    <name type="scientific">Flavobacterium pisciphilum</name>
    <dbReference type="NCBI Taxonomy" id="2893755"/>
    <lineage>
        <taxon>Bacteria</taxon>
        <taxon>Pseudomonadati</taxon>
        <taxon>Bacteroidota</taxon>
        <taxon>Flavobacteriia</taxon>
        <taxon>Flavobacteriales</taxon>
        <taxon>Flavobacteriaceae</taxon>
        <taxon>Flavobacterium</taxon>
    </lineage>
</organism>
<dbReference type="Pfam" id="PF05593">
    <property type="entry name" value="RHS_repeat"/>
    <property type="match status" value="1"/>
</dbReference>
<protein>
    <recommendedName>
        <fullName evidence="3">YD repeat-containing protein</fullName>
    </recommendedName>
</protein>
<sequence>MITYKKHHRLIATFFLLIFFPTLIPNNLFASNNGPKSAEAASFEPVDATDMVNLITGQYSYVLPLLNVPSPEGGYPIAMAYHAGIALDQDSSWTGLGWNVNPGAIERNINGYPDDYNTAVISEYFYDSSKTDKISSVSVGYSNGAFSVGLGFNWSNSQAVGGFVSVGAGYTDQASGAGGGANASIGFGSSSGNASVGVGITTAGGLTVGANLNSNGNLGGSIGYSNNTNGEGFSLGYNSSGTFSYGATLLSGNNNTSSLEVSLSSGGIGINGGVKNRNNQNKTVGGAGTGIRLSFNHTINMGDYSTKSNGWIVPIIVPTQIGTFSLSFGKQEFTYYLSTNKESVVNGVLNFNKVQESYVVSTRDAKLPNTTGNNLVKSFENLNSAIVYRDQMLIKYPNLSTTIYSGSNSNSEPQIVPWTDQQLNIPGYIFEKSTGDIHEFSIENTLNIENNNLVLPSNDNFSANSQGLSGNFRSILYENGALKGLSNYENKNGFKLIYSAPDQGYFRNKPDFYFDNEISTYLNTTDVKTISQNSDLNKKFPYEHYSSGEDYGKLKRVTSKKIEYWLNSDLVKNLSQLKDRGFLDTNATGIDRSKLPVDGIGAFSITAIDGKTYHYSLPVYNHEIITRTFGMINGKTEENQAYMEKRQLEPFATHWLLTAITGPDFIDNGDGIAGDGDLGYWTSFDYGLWSDAYLWSAPDNKEYFTDDSNSNIKTWIKGRKQIYYLDKIKTRTHTAIFLKDERNDAKSKEWEYKSVIHENKREQRESDFVTRFIVPSQKLLKLSKVLLFKNEDININKNHGVDSNTNIDINYSKNYNYTQSNTLRNSELYNSFYYNKKELAPINKYDNIIDIGDNWEQYISKAIKIVDLNYDNSLLKGEGCLTLKSVKFRGKGGSDILPPYQFEYNNENVQLADLDNVSDGWGYYKNNPSNWSLKKIITPQGGAIKINYESTKFKSLTKAALEFSNKSLTKFKSTVPTNQLLIDGVNEKVIIDIGSIHNYPISLNQSVKINFTSFFRRQIGNNIVITKYQYAGNGHISLLENTLGAGKYEVTFDNPVTSEIIYNSQLNSSIYNNDDITISIDLDGNPTFEGGGTRVSKLAVSDGLNEYSTDYKYGLNEDGIGYVSFVPYAQNITKELPYSSELPAPRVMHDYVSVEFKSTNNKSNGKIRYKFNVMKEKTPNKIKYGDFFEIEKNETYFTNNSGKNVNISSITLKDNLAAIGQLLEVSTYNSEGHLLSKISNNYFSKNEIPNSIGISKESYQSYKTVDYLSPNINDKWLINTSTRIKYPNIIKSSTEQSNGYTYSSHFLDYDEISGISKEQVMKSSDGQSYKTKIIPAFRIYPEMQTSRNMLSQVAVNYDYIFSKAENKWKETGVGITTWSNNWSYKSIDGTLTPVTFPDGSSPTYWSEVARYAKKIIWRKHKSYIWNGSKDSNGLFLNYNSENHDNFNWNIGVLNIWTGSIGVGSQPTQWKQTSEVTLYDHFSKPLEIKDVNGNYASRKMGDNNTKVITSGNASYSEMFFAGAENAPLSNFPTYLESEVAMINASRNTLFYHTGKYSVATTSNSQFGISMKNGEHRPGKYKVSVWVEKTNAAKARINNNGSIIDFTETYTAGNWILKTGYVNVPVGAYSVYVTSADGSTVYFDDLMIRPVASSITGYVYNEWDELTHIIANNGLATRFEYDAAGRLIRTYSEIIDDPKNGITGGFKLVKSNTYNNKFF</sequence>
<dbReference type="NCBIfam" id="TIGR01643">
    <property type="entry name" value="YD_repeat_2x"/>
    <property type="match status" value="1"/>
</dbReference>
<evidence type="ECO:0008006" key="3">
    <source>
        <dbReference type="Google" id="ProtNLM"/>
    </source>
</evidence>
<dbReference type="RefSeq" id="WP_229987555.1">
    <property type="nucleotide sequence ID" value="NZ_JAJJMO010000001.1"/>
</dbReference>